<dbReference type="InParanoid" id="D8TGH7"/>
<feature type="non-terminal residue" evidence="1">
    <location>
        <position position="150"/>
    </location>
</feature>
<dbReference type="Gramene" id="EFJ04238">
    <property type="protein sequence ID" value="EFJ04238"/>
    <property type="gene ID" value="SELMODRAFT_432599"/>
</dbReference>
<dbReference type="HOGENOM" id="CLU_1745340_0_0_1"/>
<dbReference type="AlphaFoldDB" id="D8TGH7"/>
<dbReference type="EMBL" id="GL378080">
    <property type="protein sequence ID" value="EFJ04238.1"/>
    <property type="molecule type" value="Genomic_DNA"/>
</dbReference>
<evidence type="ECO:0000313" key="2">
    <source>
        <dbReference type="Proteomes" id="UP000001514"/>
    </source>
</evidence>
<dbReference type="Proteomes" id="UP000001514">
    <property type="component" value="Unassembled WGS sequence"/>
</dbReference>
<reference evidence="1 2" key="1">
    <citation type="journal article" date="2011" name="Science">
        <title>The Selaginella genome identifies genetic changes associated with the evolution of vascular plants.</title>
        <authorList>
            <person name="Banks J.A."/>
            <person name="Nishiyama T."/>
            <person name="Hasebe M."/>
            <person name="Bowman J.L."/>
            <person name="Gribskov M."/>
            <person name="dePamphilis C."/>
            <person name="Albert V.A."/>
            <person name="Aono N."/>
            <person name="Aoyama T."/>
            <person name="Ambrose B.A."/>
            <person name="Ashton N.W."/>
            <person name="Axtell M.J."/>
            <person name="Barker E."/>
            <person name="Barker M.S."/>
            <person name="Bennetzen J.L."/>
            <person name="Bonawitz N.D."/>
            <person name="Chapple C."/>
            <person name="Cheng C."/>
            <person name="Correa L.G."/>
            <person name="Dacre M."/>
            <person name="DeBarry J."/>
            <person name="Dreyer I."/>
            <person name="Elias M."/>
            <person name="Engstrom E.M."/>
            <person name="Estelle M."/>
            <person name="Feng L."/>
            <person name="Finet C."/>
            <person name="Floyd S.K."/>
            <person name="Frommer W.B."/>
            <person name="Fujita T."/>
            <person name="Gramzow L."/>
            <person name="Gutensohn M."/>
            <person name="Harholt J."/>
            <person name="Hattori M."/>
            <person name="Heyl A."/>
            <person name="Hirai T."/>
            <person name="Hiwatashi Y."/>
            <person name="Ishikawa M."/>
            <person name="Iwata M."/>
            <person name="Karol K.G."/>
            <person name="Koehler B."/>
            <person name="Kolukisaoglu U."/>
            <person name="Kubo M."/>
            <person name="Kurata T."/>
            <person name="Lalonde S."/>
            <person name="Li K."/>
            <person name="Li Y."/>
            <person name="Litt A."/>
            <person name="Lyons E."/>
            <person name="Manning G."/>
            <person name="Maruyama T."/>
            <person name="Michael T.P."/>
            <person name="Mikami K."/>
            <person name="Miyazaki S."/>
            <person name="Morinaga S."/>
            <person name="Murata T."/>
            <person name="Mueller-Roeber B."/>
            <person name="Nelson D.R."/>
            <person name="Obara M."/>
            <person name="Oguri Y."/>
            <person name="Olmstead R.G."/>
            <person name="Onodera N."/>
            <person name="Petersen B.L."/>
            <person name="Pils B."/>
            <person name="Prigge M."/>
            <person name="Rensing S.A."/>
            <person name="Riano-Pachon D.M."/>
            <person name="Roberts A.W."/>
            <person name="Sato Y."/>
            <person name="Scheller H.V."/>
            <person name="Schulz B."/>
            <person name="Schulz C."/>
            <person name="Shakirov E.V."/>
            <person name="Shibagaki N."/>
            <person name="Shinohara N."/>
            <person name="Shippen D.E."/>
            <person name="Soerensen I."/>
            <person name="Sotooka R."/>
            <person name="Sugimoto N."/>
            <person name="Sugita M."/>
            <person name="Sumikawa N."/>
            <person name="Tanurdzic M."/>
            <person name="Theissen G."/>
            <person name="Ulvskov P."/>
            <person name="Wakazuki S."/>
            <person name="Weng J.K."/>
            <person name="Willats W.W."/>
            <person name="Wipf D."/>
            <person name="Wolf P.G."/>
            <person name="Yang L."/>
            <person name="Zimmer A.D."/>
            <person name="Zhu Q."/>
            <person name="Mitros T."/>
            <person name="Hellsten U."/>
            <person name="Loque D."/>
            <person name="Otillar R."/>
            <person name="Salamov A."/>
            <person name="Schmutz J."/>
            <person name="Shapiro H."/>
            <person name="Lindquist E."/>
            <person name="Lucas S."/>
            <person name="Rokhsar D."/>
            <person name="Grigoriev I.V."/>
        </authorList>
    </citation>
    <scope>NUCLEOTIDE SEQUENCE [LARGE SCALE GENOMIC DNA]</scope>
</reference>
<evidence type="ECO:0000313" key="1">
    <source>
        <dbReference type="EMBL" id="EFJ04238.1"/>
    </source>
</evidence>
<keyword evidence="2" id="KW-1185">Reference proteome</keyword>
<name>D8TGH7_SELML</name>
<dbReference type="KEGG" id="smo:SELMODRAFT_432599"/>
<sequence length="150" mass="17088">MMYSARPAQQRNWQELVAKAVNWEDLSGALTSWNDGFKWDPSLRAFRLLKLLADDFTFHVFDRSFITFDELLRHSTTNAEIATTVLRFLLHACSVVYYDLTSAAFDVLNGFCEKLAYRFSNQALAARLPGASERLANLRNLNSGMQLAET</sequence>
<proteinExistence type="predicted"/>
<gene>
    <name evidence="1" type="ORF">SELMODRAFT_432599</name>
</gene>
<organism evidence="2">
    <name type="scientific">Selaginella moellendorffii</name>
    <name type="common">Spikemoss</name>
    <dbReference type="NCBI Taxonomy" id="88036"/>
    <lineage>
        <taxon>Eukaryota</taxon>
        <taxon>Viridiplantae</taxon>
        <taxon>Streptophyta</taxon>
        <taxon>Embryophyta</taxon>
        <taxon>Tracheophyta</taxon>
        <taxon>Lycopodiopsida</taxon>
        <taxon>Selaginellales</taxon>
        <taxon>Selaginellaceae</taxon>
        <taxon>Selaginella</taxon>
    </lineage>
</organism>
<accession>D8TGH7</accession>
<protein>
    <submittedName>
        <fullName evidence="1">Uncharacterized protein</fullName>
    </submittedName>
</protein>